<feature type="transmembrane region" description="Helical" evidence="5">
    <location>
        <begin position="32"/>
        <end position="53"/>
    </location>
</feature>
<evidence type="ECO:0000259" key="6">
    <source>
        <dbReference type="PROSITE" id="PS50801"/>
    </source>
</evidence>
<dbReference type="Pfam" id="PF01740">
    <property type="entry name" value="STAS"/>
    <property type="match status" value="1"/>
</dbReference>
<dbReference type="OrthoDB" id="9771198at2"/>
<proteinExistence type="predicted"/>
<dbReference type="STRING" id="1560234.SP90_00435"/>
<reference evidence="7 8" key="1">
    <citation type="submission" date="2015-01" db="EMBL/GenBank/DDBJ databases">
        <title>Desulfovibrio sp. JC271 draft genome sequence.</title>
        <authorList>
            <person name="Shivani Y."/>
            <person name="Subhash Y."/>
            <person name="Sasikala C."/>
            <person name="Ramana C.V."/>
        </authorList>
    </citation>
    <scope>NUCLEOTIDE SEQUENCE [LARGE SCALE GENOMIC DNA]</scope>
    <source>
        <strain evidence="7 8">JC271</strain>
    </source>
</reference>
<evidence type="ECO:0000313" key="7">
    <source>
        <dbReference type="EMBL" id="OBQ57551.1"/>
    </source>
</evidence>
<sequence>MRSHAFFFRTFRPALLNTFTSGYNRTRFFKDIVSGSTVGIVALPLAMAFAIASGCPPERGLFTAIVAGFIISALGGSRFQIGGPTGAFVVIVAGIIARHGYTGLVIATAMAGVILLVMGCCGLGRLLKFIPYPVTTGFTTGIALLIFTTQVKDLLGLRVSALPAEFLPKVTTLFHAVPTASQNSMLVAGITLLTIFLTRRFIPRFPSHIAGIISATAITMLCGLDISTIGTRFGGIPASLPSFALPEHFGDLMIVMMPDAITIALLAAIESLLSAVVADGMTGQQHNSSTELIAQGFANIASSLFGGIPATGAIARTATNIRAGAFSPVSGIVHALVLALFIKFFAPIASAIPLASLAGVLAYVAWDMSELPKFIHILRAPKSDAAVMLGTFLLTVLIDLTVGVQFGVVLAALLLIGRISDATQFQSWEHKKTMPSQQVPDWDHGIEVYEINGPFFFGCAERFSQTFRLMSKPPQVIIFRMRHVHTIDATALHALELVLIRMKQLDVEILFSGVDNSIQQQMIRFGLLNHINRDNIHATFGSAWTQAQQHLDTHPTPPQEAQALS</sequence>
<keyword evidence="8" id="KW-1185">Reference proteome</keyword>
<feature type="domain" description="STAS" evidence="6">
    <location>
        <begin position="445"/>
        <end position="547"/>
    </location>
</feature>
<dbReference type="InterPro" id="IPR011547">
    <property type="entry name" value="SLC26A/SulP_dom"/>
</dbReference>
<feature type="transmembrane region" description="Helical" evidence="5">
    <location>
        <begin position="87"/>
        <end position="117"/>
    </location>
</feature>
<dbReference type="PROSITE" id="PS50801">
    <property type="entry name" value="STAS"/>
    <property type="match status" value="1"/>
</dbReference>
<keyword evidence="3 5" id="KW-1133">Transmembrane helix</keyword>
<dbReference type="Pfam" id="PF00916">
    <property type="entry name" value="Sulfate_transp"/>
    <property type="match status" value="1"/>
</dbReference>
<feature type="transmembrane region" description="Helical" evidence="5">
    <location>
        <begin position="297"/>
        <end position="315"/>
    </location>
</feature>
<evidence type="ECO:0000256" key="3">
    <source>
        <dbReference type="ARBA" id="ARBA00022989"/>
    </source>
</evidence>
<protein>
    <submittedName>
        <fullName evidence="7">Sulfate permease</fullName>
    </submittedName>
</protein>
<keyword evidence="2 5" id="KW-0812">Transmembrane</keyword>
<dbReference type="SUPFAM" id="SSF52091">
    <property type="entry name" value="SpoIIaa-like"/>
    <property type="match status" value="1"/>
</dbReference>
<dbReference type="CDD" id="cd07042">
    <property type="entry name" value="STAS_SulP_like_sulfate_transporter"/>
    <property type="match status" value="1"/>
</dbReference>
<feature type="transmembrane region" description="Helical" evidence="5">
    <location>
        <begin position="321"/>
        <end position="341"/>
    </location>
</feature>
<accession>A0A1B7XPW2</accession>
<feature type="transmembrane region" description="Helical" evidence="5">
    <location>
        <begin position="253"/>
        <end position="277"/>
    </location>
</feature>
<comment type="caution">
    <text evidence="7">The sequence shown here is derived from an EMBL/GenBank/DDBJ whole genome shotgun (WGS) entry which is preliminary data.</text>
</comment>
<dbReference type="Proteomes" id="UP000091979">
    <property type="component" value="Unassembled WGS sequence"/>
</dbReference>
<evidence type="ECO:0000256" key="2">
    <source>
        <dbReference type="ARBA" id="ARBA00022692"/>
    </source>
</evidence>
<dbReference type="PATRIC" id="fig|1560234.3.peg.94"/>
<gene>
    <name evidence="7" type="ORF">SP90_00435</name>
</gene>
<dbReference type="PANTHER" id="PTHR11814">
    <property type="entry name" value="SULFATE TRANSPORTER"/>
    <property type="match status" value="1"/>
</dbReference>
<feature type="transmembrane region" description="Helical" evidence="5">
    <location>
        <begin position="129"/>
        <end position="148"/>
    </location>
</feature>
<comment type="subcellular location">
    <subcellularLocation>
        <location evidence="1">Membrane</location>
        <topology evidence="1">Multi-pass membrane protein</topology>
    </subcellularLocation>
</comment>
<evidence type="ECO:0000256" key="5">
    <source>
        <dbReference type="SAM" id="Phobius"/>
    </source>
</evidence>
<dbReference type="InterPro" id="IPR002645">
    <property type="entry name" value="STAS_dom"/>
</dbReference>
<dbReference type="GO" id="GO:0016020">
    <property type="term" value="C:membrane"/>
    <property type="evidence" value="ECO:0007669"/>
    <property type="project" value="UniProtKB-SubCell"/>
</dbReference>
<feature type="transmembrane region" description="Helical" evidence="5">
    <location>
        <begin position="348"/>
        <end position="366"/>
    </location>
</feature>
<dbReference type="EMBL" id="JXMS01000001">
    <property type="protein sequence ID" value="OBQ57551.1"/>
    <property type="molecule type" value="Genomic_DNA"/>
</dbReference>
<dbReference type="AlphaFoldDB" id="A0A1B7XPW2"/>
<dbReference type="Gene3D" id="3.30.750.24">
    <property type="entry name" value="STAS domain"/>
    <property type="match status" value="1"/>
</dbReference>
<name>A0A1B7XPW2_9BACT</name>
<organism evidence="7 8">
    <name type="scientific">Halodesulfovibrio spirochaetisodalis</name>
    <dbReference type="NCBI Taxonomy" id="1560234"/>
    <lineage>
        <taxon>Bacteria</taxon>
        <taxon>Pseudomonadati</taxon>
        <taxon>Thermodesulfobacteriota</taxon>
        <taxon>Desulfovibrionia</taxon>
        <taxon>Desulfovibrionales</taxon>
        <taxon>Desulfovibrionaceae</taxon>
        <taxon>Halodesulfovibrio</taxon>
    </lineage>
</organism>
<dbReference type="InterPro" id="IPR001902">
    <property type="entry name" value="SLC26A/SulP_fam"/>
</dbReference>
<dbReference type="GO" id="GO:0055085">
    <property type="term" value="P:transmembrane transport"/>
    <property type="evidence" value="ECO:0007669"/>
    <property type="project" value="InterPro"/>
</dbReference>
<feature type="transmembrane region" description="Helical" evidence="5">
    <location>
        <begin position="173"/>
        <end position="197"/>
    </location>
</feature>
<evidence type="ECO:0000313" key="8">
    <source>
        <dbReference type="Proteomes" id="UP000091979"/>
    </source>
</evidence>
<evidence type="ECO:0000256" key="4">
    <source>
        <dbReference type="ARBA" id="ARBA00023136"/>
    </source>
</evidence>
<evidence type="ECO:0000256" key="1">
    <source>
        <dbReference type="ARBA" id="ARBA00004141"/>
    </source>
</evidence>
<feature type="transmembrane region" description="Helical" evidence="5">
    <location>
        <begin position="386"/>
        <end position="416"/>
    </location>
</feature>
<feature type="transmembrane region" description="Helical" evidence="5">
    <location>
        <begin position="60"/>
        <end position="81"/>
    </location>
</feature>
<dbReference type="InterPro" id="IPR036513">
    <property type="entry name" value="STAS_dom_sf"/>
</dbReference>
<feature type="transmembrane region" description="Helical" evidence="5">
    <location>
        <begin position="209"/>
        <end position="233"/>
    </location>
</feature>
<keyword evidence="4 5" id="KW-0472">Membrane</keyword>